<reference evidence="1" key="1">
    <citation type="submission" date="2016-04" db="EMBL/GenBank/DDBJ databases">
        <authorList>
            <person name="Evans L.H."/>
            <person name="Alamgir A."/>
            <person name="Owens N."/>
            <person name="Weber N.D."/>
            <person name="Virtaneva K."/>
            <person name="Barbian K."/>
            <person name="Babar A."/>
            <person name="Rosenke K."/>
        </authorList>
    </citation>
    <scope>NUCLEOTIDE SEQUENCE</scope>
    <source>
        <strain evidence="1">86</strain>
    </source>
</reference>
<dbReference type="EMBL" id="FLUO01000001">
    <property type="protein sequence ID" value="SBW00773.1"/>
    <property type="molecule type" value="Genomic_DNA"/>
</dbReference>
<protein>
    <submittedName>
        <fullName evidence="1">Uncharacterized protein</fullName>
    </submittedName>
</protein>
<proteinExistence type="predicted"/>
<name>A0A212JMV4_9PROT</name>
<dbReference type="AlphaFoldDB" id="A0A212JMV4"/>
<sequence>MLHGNRTRGNGHFAQLGDVPISFESGQALELVWLDFEATLRRHCGNESNLFRRSMGLRALCFAPLHCLTLFRSIELCLERVADLEHAAFGGFSAMTLGLQFGMQSFFRGQAGVALTIKDGSDFAHPRFGFFSDGAELLLSGAGAIVGIDGGPKISIRFHSNGR</sequence>
<evidence type="ECO:0000313" key="1">
    <source>
        <dbReference type="EMBL" id="SBW00773.1"/>
    </source>
</evidence>
<organism evidence="1">
    <name type="scientific">uncultured Alphaproteobacteria bacterium</name>
    <dbReference type="NCBI Taxonomy" id="91750"/>
    <lineage>
        <taxon>Bacteria</taxon>
        <taxon>Pseudomonadati</taxon>
        <taxon>Pseudomonadota</taxon>
        <taxon>Alphaproteobacteria</taxon>
        <taxon>environmental samples</taxon>
    </lineage>
</organism>
<accession>A0A212JMV4</accession>
<gene>
    <name evidence="1" type="ORF">KL86APRO_11338</name>
</gene>